<dbReference type="OrthoDB" id="3945418at2759"/>
<protein>
    <submittedName>
        <fullName evidence="11">Cytochrome P450 10-like</fullName>
    </submittedName>
</protein>
<evidence type="ECO:0000256" key="8">
    <source>
        <dbReference type="PIRSR" id="PIRSR602401-1"/>
    </source>
</evidence>
<evidence type="ECO:0000313" key="11">
    <source>
        <dbReference type="RefSeq" id="XP_013386172.1"/>
    </source>
</evidence>
<comment type="similarity">
    <text evidence="2 9">Belongs to the cytochrome P450 family.</text>
</comment>
<keyword evidence="6 8" id="KW-0408">Iron</keyword>
<dbReference type="InterPro" id="IPR050479">
    <property type="entry name" value="CYP11_CYP27_families"/>
</dbReference>
<dbReference type="PANTHER" id="PTHR24279">
    <property type="entry name" value="CYTOCHROME P450"/>
    <property type="match status" value="1"/>
</dbReference>
<dbReference type="PROSITE" id="PS00086">
    <property type="entry name" value="CYTOCHROME_P450"/>
    <property type="match status" value="1"/>
</dbReference>
<dbReference type="PRINTS" id="PR00463">
    <property type="entry name" value="EP450I"/>
</dbReference>
<dbReference type="SUPFAM" id="SSF48264">
    <property type="entry name" value="Cytochrome P450"/>
    <property type="match status" value="1"/>
</dbReference>
<dbReference type="CDD" id="cd11054">
    <property type="entry name" value="CYP24A1-like"/>
    <property type="match status" value="1"/>
</dbReference>
<dbReference type="GO" id="GO:0004497">
    <property type="term" value="F:monooxygenase activity"/>
    <property type="evidence" value="ECO:0007669"/>
    <property type="project" value="UniProtKB-KW"/>
</dbReference>
<dbReference type="GeneID" id="106155743"/>
<evidence type="ECO:0000256" key="3">
    <source>
        <dbReference type="ARBA" id="ARBA00022617"/>
    </source>
</evidence>
<evidence type="ECO:0000256" key="5">
    <source>
        <dbReference type="ARBA" id="ARBA00023002"/>
    </source>
</evidence>
<evidence type="ECO:0000313" key="10">
    <source>
        <dbReference type="Proteomes" id="UP000085678"/>
    </source>
</evidence>
<dbReference type="Proteomes" id="UP000085678">
    <property type="component" value="Unplaced"/>
</dbReference>
<evidence type="ECO:0000256" key="1">
    <source>
        <dbReference type="ARBA" id="ARBA00001971"/>
    </source>
</evidence>
<dbReference type="InterPro" id="IPR036396">
    <property type="entry name" value="Cyt_P450_sf"/>
</dbReference>
<evidence type="ECO:0000256" key="6">
    <source>
        <dbReference type="ARBA" id="ARBA00023004"/>
    </source>
</evidence>
<dbReference type="RefSeq" id="XP_013386172.1">
    <property type="nucleotide sequence ID" value="XM_013530718.1"/>
</dbReference>
<evidence type="ECO:0000256" key="7">
    <source>
        <dbReference type="ARBA" id="ARBA00023033"/>
    </source>
</evidence>
<dbReference type="STRING" id="7574.A0A1S3HJI1"/>
<dbReference type="InterPro" id="IPR002401">
    <property type="entry name" value="Cyt_P450_E_grp-I"/>
</dbReference>
<dbReference type="Pfam" id="PF00067">
    <property type="entry name" value="p450"/>
    <property type="match status" value="1"/>
</dbReference>
<dbReference type="FunCoup" id="A0A1S3HJI1">
    <property type="interactions" value="70"/>
</dbReference>
<sequence length="479" mass="54661">MALPFSAMPGPRCVPIFGSALNYTKLGPYRFERLHLAKLEYYQRYGRIYKEKLGPMTVVNLFDPVDIAKVFRGEGKYPKRPPMPIVYIAEKREKFALGIGSLQGEAWFNVRKSVQKMMMHPRAASVYLPAQNEVADDFLQLLLDKRDRTSGEVSELFSYVTKYAMESIGTVCFNTRLGVMDDDLCLGSDANKMISSSQAMFDAVQKTMYAFPWYHFFRTRLYSQFVTGKRGCNELALKYLNAAREKFGEVSSNDSENNDSFLSAVLSNKALSNEDAVNLTVDLFTAGIDSTASALSFALYHLAKNPAEQEKLYQEISTVIPRGCSVSVSHIDNMPYLKACIKESFRLNFPVEGGTRRFLEEDTVLGGYMVPKGALIAMNNQVMCLQEEYFERPEEFLPERWLKKDSRDIQAPPPFVMMPFGYGPRMCIGRRFAEQEIYLALIKIVQTFRMEYHHEPIGMINRVFTMPDKALRIALFPRD</sequence>
<dbReference type="Gene3D" id="1.10.630.10">
    <property type="entry name" value="Cytochrome P450"/>
    <property type="match status" value="1"/>
</dbReference>
<dbReference type="GO" id="GO:0005506">
    <property type="term" value="F:iron ion binding"/>
    <property type="evidence" value="ECO:0007669"/>
    <property type="project" value="InterPro"/>
</dbReference>
<evidence type="ECO:0000256" key="4">
    <source>
        <dbReference type="ARBA" id="ARBA00022723"/>
    </source>
</evidence>
<dbReference type="GO" id="GO:0016705">
    <property type="term" value="F:oxidoreductase activity, acting on paired donors, with incorporation or reduction of molecular oxygen"/>
    <property type="evidence" value="ECO:0007669"/>
    <property type="project" value="InterPro"/>
</dbReference>
<name>A0A1S3HJI1_LINAN</name>
<evidence type="ECO:0000256" key="9">
    <source>
        <dbReference type="RuleBase" id="RU000461"/>
    </source>
</evidence>
<comment type="cofactor">
    <cofactor evidence="1 8">
        <name>heme</name>
        <dbReference type="ChEBI" id="CHEBI:30413"/>
    </cofactor>
</comment>
<keyword evidence="7 9" id="KW-0503">Monooxygenase</keyword>
<feature type="binding site" description="axial binding residue" evidence="8">
    <location>
        <position position="427"/>
    </location>
    <ligand>
        <name>heme</name>
        <dbReference type="ChEBI" id="CHEBI:30413"/>
    </ligand>
    <ligandPart>
        <name>Fe</name>
        <dbReference type="ChEBI" id="CHEBI:18248"/>
    </ligandPart>
</feature>
<keyword evidence="3 8" id="KW-0349">Heme</keyword>
<organism evidence="10 11">
    <name type="scientific">Lingula anatina</name>
    <name type="common">Brachiopod</name>
    <name type="synonym">Lingula unguis</name>
    <dbReference type="NCBI Taxonomy" id="7574"/>
    <lineage>
        <taxon>Eukaryota</taxon>
        <taxon>Metazoa</taxon>
        <taxon>Spiralia</taxon>
        <taxon>Lophotrochozoa</taxon>
        <taxon>Brachiopoda</taxon>
        <taxon>Linguliformea</taxon>
        <taxon>Lingulata</taxon>
        <taxon>Lingulida</taxon>
        <taxon>Linguloidea</taxon>
        <taxon>Lingulidae</taxon>
        <taxon>Lingula</taxon>
    </lineage>
</organism>
<dbReference type="FunFam" id="1.10.630.10:FF:000006">
    <property type="entry name" value="Cytochrome P450 302a1, mitochondrial"/>
    <property type="match status" value="1"/>
</dbReference>
<evidence type="ECO:0000256" key="2">
    <source>
        <dbReference type="ARBA" id="ARBA00010617"/>
    </source>
</evidence>
<reference evidence="11" key="1">
    <citation type="submission" date="2025-08" db="UniProtKB">
        <authorList>
            <consortium name="RefSeq"/>
        </authorList>
    </citation>
    <scope>IDENTIFICATION</scope>
    <source>
        <tissue evidence="11">Gonads</tissue>
    </source>
</reference>
<keyword evidence="4 8" id="KW-0479">Metal-binding</keyword>
<dbReference type="AlphaFoldDB" id="A0A1S3HJI1"/>
<dbReference type="InParanoid" id="A0A1S3HJI1"/>
<dbReference type="InterPro" id="IPR001128">
    <property type="entry name" value="Cyt_P450"/>
</dbReference>
<dbReference type="InterPro" id="IPR017972">
    <property type="entry name" value="Cyt_P450_CS"/>
</dbReference>
<keyword evidence="5 9" id="KW-0560">Oxidoreductase</keyword>
<dbReference type="KEGG" id="lak:106155743"/>
<keyword evidence="10" id="KW-1185">Reference proteome</keyword>
<dbReference type="PRINTS" id="PR00385">
    <property type="entry name" value="P450"/>
</dbReference>
<proteinExistence type="inferred from homology"/>
<accession>A0A1S3HJI1</accession>
<dbReference type="GO" id="GO:0020037">
    <property type="term" value="F:heme binding"/>
    <property type="evidence" value="ECO:0007669"/>
    <property type="project" value="InterPro"/>
</dbReference>
<dbReference type="PANTHER" id="PTHR24279:SF120">
    <property type="entry name" value="CYTOCHROME P450"/>
    <property type="match status" value="1"/>
</dbReference>
<gene>
    <name evidence="11" type="primary">LOC106155743</name>
</gene>